<sequence length="136" mass="13988">MGNNKLFSTILIALLGLSAVLSVLFFAGVVSEGLLITWCYVLLAIAALTAVVFPVLTMAQNPKGAKNALIGVVGLLVVVGISYALAGSEEYFTLDGVLLADGSTSKQSETGLIAFYIMGAGAIGAVIFAEVSKMLK</sequence>
<feature type="transmembrane region" description="Helical" evidence="1">
    <location>
        <begin position="113"/>
        <end position="131"/>
    </location>
</feature>
<keyword evidence="1" id="KW-0812">Transmembrane</keyword>
<protein>
    <submittedName>
        <fullName evidence="2">Uncharacterized protein</fullName>
    </submittedName>
</protein>
<evidence type="ECO:0000256" key="1">
    <source>
        <dbReference type="SAM" id="Phobius"/>
    </source>
</evidence>
<feature type="transmembrane region" description="Helical" evidence="1">
    <location>
        <begin position="68"/>
        <end position="86"/>
    </location>
</feature>
<evidence type="ECO:0000313" key="2">
    <source>
        <dbReference type="EMBL" id="TXB64650.1"/>
    </source>
</evidence>
<accession>A0A5C6RSN2</accession>
<organism evidence="2 3">
    <name type="scientific">Vicingus serpentipes</name>
    <dbReference type="NCBI Taxonomy" id="1926625"/>
    <lineage>
        <taxon>Bacteria</taxon>
        <taxon>Pseudomonadati</taxon>
        <taxon>Bacteroidota</taxon>
        <taxon>Flavobacteriia</taxon>
        <taxon>Flavobacteriales</taxon>
        <taxon>Vicingaceae</taxon>
        <taxon>Vicingus</taxon>
    </lineage>
</organism>
<feature type="transmembrane region" description="Helical" evidence="1">
    <location>
        <begin position="7"/>
        <end position="29"/>
    </location>
</feature>
<reference evidence="2 3" key="1">
    <citation type="submission" date="2019-08" db="EMBL/GenBank/DDBJ databases">
        <title>Genome of Vicingus serpentipes NCIMB 15042.</title>
        <authorList>
            <person name="Bowman J.P."/>
        </authorList>
    </citation>
    <scope>NUCLEOTIDE SEQUENCE [LARGE SCALE GENOMIC DNA]</scope>
    <source>
        <strain evidence="2 3">NCIMB 15042</strain>
    </source>
</reference>
<feature type="transmembrane region" description="Helical" evidence="1">
    <location>
        <begin position="35"/>
        <end position="56"/>
    </location>
</feature>
<dbReference type="EMBL" id="VOOS01000004">
    <property type="protein sequence ID" value="TXB64650.1"/>
    <property type="molecule type" value="Genomic_DNA"/>
</dbReference>
<keyword evidence="1" id="KW-0472">Membrane</keyword>
<evidence type="ECO:0000313" key="3">
    <source>
        <dbReference type="Proteomes" id="UP000321721"/>
    </source>
</evidence>
<keyword evidence="1" id="KW-1133">Transmembrane helix</keyword>
<dbReference type="AlphaFoldDB" id="A0A5C6RSN2"/>
<name>A0A5C6RSN2_9FLAO</name>
<dbReference type="RefSeq" id="WP_147100830.1">
    <property type="nucleotide sequence ID" value="NZ_VOOS01000004.1"/>
</dbReference>
<comment type="caution">
    <text evidence="2">The sequence shown here is derived from an EMBL/GenBank/DDBJ whole genome shotgun (WGS) entry which is preliminary data.</text>
</comment>
<gene>
    <name evidence="2" type="ORF">FRY74_09370</name>
</gene>
<dbReference type="Proteomes" id="UP000321721">
    <property type="component" value="Unassembled WGS sequence"/>
</dbReference>
<dbReference type="OrthoDB" id="1446429at2"/>
<keyword evidence="3" id="KW-1185">Reference proteome</keyword>
<proteinExistence type="predicted"/>